<dbReference type="Pfam" id="PF06309">
    <property type="entry name" value="Torsin"/>
    <property type="match status" value="1"/>
</dbReference>
<dbReference type="GO" id="GO:0005524">
    <property type="term" value="F:ATP binding"/>
    <property type="evidence" value="ECO:0007669"/>
    <property type="project" value="UniProtKB-KW"/>
</dbReference>
<sequence>MPRLVSLASSEHFDLRVFHLQSRFPAKLTPEHAAGKVVSPETKPARVSAQRQLRGAARLRSPVPPVSLQLCAQRPSPGLGFAAWCWRRSRARPSGWPCSRPAYFAAAGSELTAPTLRREDGSPRAPSPAGRRFRAAMGRGTLLSCLGPACCLLLLLGDYGGLGSRGKQRGPLEERQSAVTEAAPWGRTRYEAVKKQLGAVGALSKQYWQYLACNVWQEGCGKDEEEKTSPGPGWSLPLVGQDYLEILSAWYCSFGKCCKTGDCRIINNVTGLELDLHEQLHGQHLAKEIVIRAVRGFLQSPQPQKALVLSFHGWSGTGKNFVARMVAAHLYRDGLKSECVRVFIALFHFPHHKYVDSYKVQLEKQISETVQLCKQSLFIFDEAEKLHFGLVDVIKPFMARSDKGQQDNRRSIFLFLSSIGGSAINEVALDFWRAGRAREEIPVELLEQQLRLEMLQHAENGYARSHLLEENLIDFFVPFLPLEYHHVKLCARDAFLARGLPYTEAALDEVARMMVFVPKEEKLFSAQGCKSVSQRINYFLP</sequence>
<dbReference type="GO" id="GO:0016887">
    <property type="term" value="F:ATP hydrolysis activity"/>
    <property type="evidence" value="ECO:0007669"/>
    <property type="project" value="InterPro"/>
</dbReference>
<dbReference type="CDD" id="cd00009">
    <property type="entry name" value="AAA"/>
    <property type="match status" value="1"/>
</dbReference>
<dbReference type="SUPFAM" id="SSF52540">
    <property type="entry name" value="P-loop containing nucleoside triphosphate hydrolases"/>
    <property type="match status" value="1"/>
</dbReference>
<evidence type="ECO:0000256" key="9">
    <source>
        <dbReference type="ARBA" id="ARBA00023180"/>
    </source>
</evidence>
<comment type="subcellular location">
    <subcellularLocation>
        <location evidence="2">Cytoplasm</location>
    </subcellularLocation>
    <subcellularLocation>
        <location evidence="1">Endoplasmic reticulum lumen</location>
    </subcellularLocation>
</comment>
<reference evidence="13" key="2">
    <citation type="submission" date="2025-09" db="UniProtKB">
        <authorList>
            <consortium name="Ensembl"/>
        </authorList>
    </citation>
    <scope>IDENTIFICATION</scope>
</reference>
<keyword evidence="6" id="KW-0547">Nucleotide-binding</keyword>
<comment type="similarity">
    <text evidence="3">Belongs to the ClpA/ClpB family. Torsin subfamily.</text>
</comment>
<proteinExistence type="inferred from homology"/>
<protein>
    <recommendedName>
        <fullName evidence="10">Torsin-3A</fullName>
    </recommendedName>
    <alternativeName>
        <fullName evidence="11">Torsin family 3 member A</fullName>
    </alternativeName>
</protein>
<evidence type="ECO:0000256" key="8">
    <source>
        <dbReference type="ARBA" id="ARBA00022840"/>
    </source>
</evidence>
<evidence type="ECO:0000313" key="13">
    <source>
        <dbReference type="Ensembl" id="ENSPSTP00000000300.1"/>
    </source>
</evidence>
<evidence type="ECO:0000256" key="1">
    <source>
        <dbReference type="ARBA" id="ARBA00004319"/>
    </source>
</evidence>
<evidence type="ECO:0000313" key="14">
    <source>
        <dbReference type="Proteomes" id="UP000694428"/>
    </source>
</evidence>
<evidence type="ECO:0000256" key="6">
    <source>
        <dbReference type="ARBA" id="ARBA00022741"/>
    </source>
</evidence>
<keyword evidence="8" id="KW-0067">ATP-binding</keyword>
<evidence type="ECO:0000256" key="5">
    <source>
        <dbReference type="ARBA" id="ARBA00022729"/>
    </source>
</evidence>
<dbReference type="PANTHER" id="PTHR10760:SF3">
    <property type="entry name" value="TORSIN-3A"/>
    <property type="match status" value="1"/>
</dbReference>
<feature type="domain" description="Torsin-1A C-terminal" evidence="12">
    <location>
        <begin position="482"/>
        <end position="539"/>
    </location>
</feature>
<dbReference type="GO" id="GO:0005635">
    <property type="term" value="C:nuclear envelope"/>
    <property type="evidence" value="ECO:0007669"/>
    <property type="project" value="TreeGrafter"/>
</dbReference>
<dbReference type="InterPro" id="IPR027417">
    <property type="entry name" value="P-loop_NTPase"/>
</dbReference>
<dbReference type="FunFam" id="3.40.50.300:FF:001211">
    <property type="entry name" value="Torsin family 3 member A"/>
    <property type="match status" value="1"/>
</dbReference>
<dbReference type="InterPro" id="IPR010448">
    <property type="entry name" value="Torsin"/>
</dbReference>
<evidence type="ECO:0000256" key="11">
    <source>
        <dbReference type="ARBA" id="ARBA00082832"/>
    </source>
</evidence>
<reference evidence="13" key="1">
    <citation type="submission" date="2025-08" db="UniProtKB">
        <authorList>
            <consortium name="Ensembl"/>
        </authorList>
    </citation>
    <scope>IDENTIFICATION</scope>
</reference>
<evidence type="ECO:0000256" key="10">
    <source>
        <dbReference type="ARBA" id="ARBA00067179"/>
    </source>
</evidence>
<keyword evidence="5" id="KW-0732">Signal</keyword>
<dbReference type="PANTHER" id="PTHR10760">
    <property type="entry name" value="TORSIN"/>
    <property type="match status" value="1"/>
</dbReference>
<keyword evidence="9" id="KW-0325">Glycoprotein</keyword>
<dbReference type="AlphaFoldDB" id="A0A8C9EH92"/>
<dbReference type="Gene3D" id="3.40.50.300">
    <property type="entry name" value="P-loop containing nucleotide triphosphate hydrolases"/>
    <property type="match status" value="1"/>
</dbReference>
<dbReference type="InterPro" id="IPR049337">
    <property type="entry name" value="TOR1A_C"/>
</dbReference>
<organism evidence="13 14">
    <name type="scientific">Pavo cristatus</name>
    <name type="common">Indian peafowl</name>
    <name type="synonym">Blue peafowl</name>
    <dbReference type="NCBI Taxonomy" id="9049"/>
    <lineage>
        <taxon>Eukaryota</taxon>
        <taxon>Metazoa</taxon>
        <taxon>Chordata</taxon>
        <taxon>Craniata</taxon>
        <taxon>Vertebrata</taxon>
        <taxon>Euteleostomi</taxon>
        <taxon>Archelosauria</taxon>
        <taxon>Archosauria</taxon>
        <taxon>Dinosauria</taxon>
        <taxon>Saurischia</taxon>
        <taxon>Theropoda</taxon>
        <taxon>Coelurosauria</taxon>
        <taxon>Aves</taxon>
        <taxon>Neognathae</taxon>
        <taxon>Galloanserae</taxon>
        <taxon>Galliformes</taxon>
        <taxon>Phasianidae</taxon>
        <taxon>Phasianinae</taxon>
        <taxon>Pavo</taxon>
    </lineage>
</organism>
<evidence type="ECO:0000256" key="4">
    <source>
        <dbReference type="ARBA" id="ARBA00022490"/>
    </source>
</evidence>
<name>A0A8C9EH92_PAVCR</name>
<evidence type="ECO:0000259" key="12">
    <source>
        <dbReference type="Pfam" id="PF21376"/>
    </source>
</evidence>
<evidence type="ECO:0000256" key="2">
    <source>
        <dbReference type="ARBA" id="ARBA00004496"/>
    </source>
</evidence>
<keyword evidence="7" id="KW-0256">Endoplasmic reticulum</keyword>
<evidence type="ECO:0000256" key="3">
    <source>
        <dbReference type="ARBA" id="ARBA00006235"/>
    </source>
</evidence>
<dbReference type="GO" id="GO:0005788">
    <property type="term" value="C:endoplasmic reticulum lumen"/>
    <property type="evidence" value="ECO:0007669"/>
    <property type="project" value="UniProtKB-SubCell"/>
</dbReference>
<dbReference type="Ensembl" id="ENSPSTT00000000315.1">
    <property type="protein sequence ID" value="ENSPSTP00000000300.1"/>
    <property type="gene ID" value="ENSPSTG00000000261.1"/>
</dbReference>
<keyword evidence="4" id="KW-0963">Cytoplasm</keyword>
<accession>A0A8C9EH92</accession>
<keyword evidence="14" id="KW-1185">Reference proteome</keyword>
<evidence type="ECO:0000256" key="7">
    <source>
        <dbReference type="ARBA" id="ARBA00022824"/>
    </source>
</evidence>
<dbReference type="Proteomes" id="UP000694428">
    <property type="component" value="Unplaced"/>
</dbReference>
<dbReference type="Pfam" id="PF21376">
    <property type="entry name" value="TOR1A_C"/>
    <property type="match status" value="1"/>
</dbReference>